<proteinExistence type="predicted"/>
<dbReference type="EMBL" id="WHUG01000009">
    <property type="protein sequence ID" value="MQA40696.1"/>
    <property type="molecule type" value="Genomic_DNA"/>
</dbReference>
<dbReference type="PANTHER" id="PTHR33803:SF3">
    <property type="entry name" value="BLL1974 PROTEIN"/>
    <property type="match status" value="1"/>
</dbReference>
<comment type="caution">
    <text evidence="1">The sequence shown here is derived from an EMBL/GenBank/DDBJ whole genome shotgun (WGS) entry which is preliminary data.</text>
</comment>
<name>A0A6A7N6N7_9BURK</name>
<protein>
    <recommendedName>
        <fullName evidence="3">Transposase</fullName>
    </recommendedName>
</protein>
<accession>A0A6A7N6N7</accession>
<dbReference type="Proteomes" id="UP000440498">
    <property type="component" value="Unassembled WGS sequence"/>
</dbReference>
<keyword evidence="2" id="KW-1185">Reference proteome</keyword>
<evidence type="ECO:0008006" key="3">
    <source>
        <dbReference type="Google" id="ProtNLM"/>
    </source>
</evidence>
<organism evidence="1 2">
    <name type="scientific">Rugamonas aquatica</name>
    <dbReference type="NCBI Taxonomy" id="2743357"/>
    <lineage>
        <taxon>Bacteria</taxon>
        <taxon>Pseudomonadati</taxon>
        <taxon>Pseudomonadota</taxon>
        <taxon>Betaproteobacteria</taxon>
        <taxon>Burkholderiales</taxon>
        <taxon>Oxalobacteraceae</taxon>
        <taxon>Telluria group</taxon>
        <taxon>Rugamonas</taxon>
    </lineage>
</organism>
<dbReference type="PANTHER" id="PTHR33803">
    <property type="entry name" value="IS1478 TRANSPOSASE"/>
    <property type="match status" value="1"/>
</dbReference>
<dbReference type="AlphaFoldDB" id="A0A6A7N6N7"/>
<evidence type="ECO:0000313" key="1">
    <source>
        <dbReference type="EMBL" id="MQA40696.1"/>
    </source>
</evidence>
<sequence>MLRQNYNREAHKLAEQIRCYTYAKQCKRMIASLKELETVVGRVWRYVERQTAKLPATLQGKAADLRAWVKRLLTQKQRDKNKLYSLHAREAECIVKDKSRQPYECGVKVSIATTHKEGLVESPRLHRFHSRLRGWSGQSQQPGRAAGVKKCLDPNLLQVD</sequence>
<gene>
    <name evidence="1" type="ORF">GEV02_21325</name>
</gene>
<evidence type="ECO:0000313" key="2">
    <source>
        <dbReference type="Proteomes" id="UP000440498"/>
    </source>
</evidence>
<reference evidence="1 2" key="1">
    <citation type="submission" date="2019-10" db="EMBL/GenBank/DDBJ databases">
        <title>Two novel species isolated from a subtropical stream in China.</title>
        <authorList>
            <person name="Lu H."/>
        </authorList>
    </citation>
    <scope>NUCLEOTIDE SEQUENCE [LARGE SCALE GENOMIC DNA]</scope>
    <source>
        <strain evidence="1 2">FT29W</strain>
    </source>
</reference>